<protein>
    <recommendedName>
        <fullName evidence="2">Nucleotide-diphospho-sugar transferase domain-containing protein</fullName>
    </recommendedName>
</protein>
<dbReference type="PANTHER" id="PTHR46936:SF1">
    <property type="entry name" value="ARABINOSYLTRANSFERASE XEG113"/>
    <property type="match status" value="1"/>
</dbReference>
<evidence type="ECO:0000313" key="4">
    <source>
        <dbReference type="EMBL" id="CAE0136996.1"/>
    </source>
</evidence>
<dbReference type="InterPro" id="IPR053250">
    <property type="entry name" value="Glycosyltransferase_77"/>
</dbReference>
<dbReference type="GO" id="GO:0052636">
    <property type="term" value="F:arabinosyltransferase activity"/>
    <property type="evidence" value="ECO:0007669"/>
    <property type="project" value="TreeGrafter"/>
</dbReference>
<organism evidence="4">
    <name type="scientific">Prasinoderma singulare</name>
    <dbReference type="NCBI Taxonomy" id="676789"/>
    <lineage>
        <taxon>Eukaryota</taxon>
        <taxon>Viridiplantae</taxon>
        <taxon>Prasinodermophyta</taxon>
        <taxon>Prasinodermophyceae</taxon>
        <taxon>Prasinodermales</taxon>
        <taxon>Prasinodermaceae</taxon>
        <taxon>Prasinoderma</taxon>
    </lineage>
</organism>
<name>A0A7S3BL78_9VIRI</name>
<evidence type="ECO:0000256" key="1">
    <source>
        <dbReference type="SAM" id="MobiDB-lite"/>
    </source>
</evidence>
<dbReference type="GO" id="GO:0052325">
    <property type="term" value="P:cell wall pectin biosynthetic process"/>
    <property type="evidence" value="ECO:0007669"/>
    <property type="project" value="TreeGrafter"/>
</dbReference>
<dbReference type="GO" id="GO:0005794">
    <property type="term" value="C:Golgi apparatus"/>
    <property type="evidence" value="ECO:0007669"/>
    <property type="project" value="TreeGrafter"/>
</dbReference>
<feature type="domain" description="Nucleotide-diphospho-sugar transferase" evidence="2">
    <location>
        <begin position="273"/>
        <end position="551"/>
    </location>
</feature>
<proteinExistence type="predicted"/>
<dbReference type="EMBL" id="HBHY01009611">
    <property type="protein sequence ID" value="CAE0136996.1"/>
    <property type="molecule type" value="Transcribed_RNA"/>
</dbReference>
<sequence length="897" mass="97372">MGRFSLRSLGVAAAVFGTLVAVFAKREVGLGGGAPSGLESASRGKTLSTSAVWRGEDTSFSVSDVRKFGVPPGSGGLEAGSGEVRDNSARARFAPPPPPPLVKPALVSSGIQYVLRNGNVVGVAAKPSDSKEYESSGGDVVTKHKSLLPDTKPAQKAKPPPLLKSAETTRPAAADPPAVALPLEEDPMPIAGGAHGEAGSAELFEAQRQWLARRTRVLPDDAHEAIAAAIRRFPTPDHTNAHNFVVWTLSDAGNRGILLNWARHLEKLRVPHVIAALDEGVHRALVAEGTPTYLLRDYAALRAHIEKSQSAMTALNSDAFHRSASWQLFETQRIGGPRALVHAGHDVLLSDTDVVWLRDPRPFLYCDTQLAKEEGCELLKNADVMISSDRMSAKEDDEGLANYAKHGTLNTGIVFLRSTDAGRLVVAEWYRHLQERDGIYKTLATDQQVFNAMVDGFGGEFYLPEAAAMGEPMPEQHRDKVALLKKYPSRAFSAVLKDPPAGHEGEWPPLPTPCAILPLRYFANGHQYFVQRLQDRGGGGVPYCAHATYTGAGVDGTNHASKSTRFKEAQLWLVGDDYQNADEEKYLTWEPQLSAELRSCAGHADCTRAKPCTRADDQCPFACHARVTAHQLAQFRGAAGLARALGRTLVFPPLLCHCDRAWDGHGETIQQCCKYTGAEREDYLPMEKCPWDLLLPRNKMLSDEVKWREVGFLEGPFAPHDASESAVVVEVVPRGQDEAGASEAGKMLLPAGASAAEAVASLGSSRVRVLHVRGAQHAFCGFAAATDDVSFDALTHGAKERHTSNWFTRVDGEAARALEPAKSLLDPHPNWCSEVNKPWPNCTQNFPRETWPQLKFMLNKHKSTQICCFSPRLPPRLEGSQEQCRAAAEATISRAAG</sequence>
<reference evidence="4" key="1">
    <citation type="submission" date="2021-01" db="EMBL/GenBank/DDBJ databases">
        <authorList>
            <person name="Corre E."/>
            <person name="Pelletier E."/>
            <person name="Niang G."/>
            <person name="Scheremetjew M."/>
            <person name="Finn R."/>
            <person name="Kale V."/>
            <person name="Holt S."/>
            <person name="Cochrane G."/>
            <person name="Meng A."/>
            <person name="Brown T."/>
            <person name="Cohen L."/>
        </authorList>
    </citation>
    <scope>NUCLEOTIDE SEQUENCE</scope>
    <source>
        <strain evidence="4">RCC927</strain>
    </source>
</reference>
<dbReference type="InterPro" id="IPR005069">
    <property type="entry name" value="Nucl-diP-sugar_transferase"/>
</dbReference>
<evidence type="ECO:0000259" key="2">
    <source>
        <dbReference type="Pfam" id="PF03407"/>
    </source>
</evidence>
<dbReference type="EMBL" id="HBHY01009610">
    <property type="protein sequence ID" value="CAE0136994.1"/>
    <property type="molecule type" value="Transcribed_RNA"/>
</dbReference>
<dbReference type="Pfam" id="PF03407">
    <property type="entry name" value="Nucleotid_trans"/>
    <property type="match status" value="1"/>
</dbReference>
<dbReference type="AlphaFoldDB" id="A0A7S3BL78"/>
<gene>
    <name evidence="3" type="ORF">PSIN1315_LOCUS6186</name>
    <name evidence="4" type="ORF">PSIN1315_LOCUS6187</name>
</gene>
<feature type="region of interest" description="Disordered" evidence="1">
    <location>
        <begin position="127"/>
        <end position="174"/>
    </location>
</feature>
<evidence type="ECO:0000313" key="3">
    <source>
        <dbReference type="EMBL" id="CAE0136994.1"/>
    </source>
</evidence>
<dbReference type="PANTHER" id="PTHR46936">
    <property type="entry name" value="ARABINOSYLTRANSFERASE XEG113"/>
    <property type="match status" value="1"/>
</dbReference>
<accession>A0A7S3BL78</accession>
<feature type="region of interest" description="Disordered" evidence="1">
    <location>
        <begin position="64"/>
        <end position="85"/>
    </location>
</feature>